<protein>
    <submittedName>
        <fullName evidence="7">AcrR family transcriptional regulator</fullName>
    </submittedName>
</protein>
<dbReference type="InterPro" id="IPR009057">
    <property type="entry name" value="Homeodomain-like_sf"/>
</dbReference>
<evidence type="ECO:0000256" key="3">
    <source>
        <dbReference type="ARBA" id="ARBA00023163"/>
    </source>
</evidence>
<accession>A0ABU0PKW4</accession>
<dbReference type="EMBL" id="JAUSXB010000001">
    <property type="protein sequence ID" value="MDQ0674609.1"/>
    <property type="molecule type" value="Genomic_DNA"/>
</dbReference>
<evidence type="ECO:0000256" key="1">
    <source>
        <dbReference type="ARBA" id="ARBA00023015"/>
    </source>
</evidence>
<dbReference type="InterPro" id="IPR036271">
    <property type="entry name" value="Tet_transcr_reg_TetR-rel_C_sf"/>
</dbReference>
<evidence type="ECO:0000256" key="5">
    <source>
        <dbReference type="SAM" id="MobiDB-lite"/>
    </source>
</evidence>
<dbReference type="SUPFAM" id="SSF48498">
    <property type="entry name" value="Tetracyclin repressor-like, C-terminal domain"/>
    <property type="match status" value="1"/>
</dbReference>
<evidence type="ECO:0000259" key="6">
    <source>
        <dbReference type="PROSITE" id="PS50977"/>
    </source>
</evidence>
<dbReference type="PANTHER" id="PTHR30055:SF243">
    <property type="entry name" value="HTH-TYPE TRANSCRIPTIONAL REGULATOR RV1816"/>
    <property type="match status" value="1"/>
</dbReference>
<feature type="DNA-binding region" description="H-T-H motif" evidence="4">
    <location>
        <begin position="73"/>
        <end position="92"/>
    </location>
</feature>
<dbReference type="InterPro" id="IPR001647">
    <property type="entry name" value="HTH_TetR"/>
</dbReference>
<sequence length="276" mass="29138">MTEREKDAMAPAGERPASWTARTPQPGSLQPGWLQPGSLQPGTPRERARARTVADIVRLGRQHLAVHGAAALSLRAVARDLGVVSSAVYRYVENRDELLTLLLIDAFGELGDEVDAAVAAVPEGDHMGRFCALGRAVRAWALREPASYALLFGSPVPGYEAPAERTTGPGTRVIVTLVGILDAAARAGRLMVREQGVAAIPPALGSDLSAIRSQFNLDISGELVARGVLVWSAMFGAVSFEVFNQYGPDTFSAPGELFDYHLSVLAGVAGLPGQSS</sequence>
<feature type="region of interest" description="Disordered" evidence="5">
    <location>
        <begin position="1"/>
        <end position="47"/>
    </location>
</feature>
<dbReference type="Proteomes" id="UP001236806">
    <property type="component" value="Unassembled WGS sequence"/>
</dbReference>
<feature type="domain" description="HTH tetR-type" evidence="6">
    <location>
        <begin position="50"/>
        <end position="110"/>
    </location>
</feature>
<reference evidence="7 8" key="1">
    <citation type="submission" date="2023-07" db="EMBL/GenBank/DDBJ databases">
        <title>Comparative genomics of wheat-associated soil bacteria to identify genetic determinants of phenazine resistance.</title>
        <authorList>
            <person name="Mouncey N."/>
        </authorList>
    </citation>
    <scope>NUCLEOTIDE SEQUENCE [LARGE SCALE GENOMIC DNA]</scope>
    <source>
        <strain evidence="7 8">W1I3</strain>
    </source>
</reference>
<keyword evidence="2 4" id="KW-0238">DNA-binding</keyword>
<name>A0ABU0PKW4_9MICC</name>
<dbReference type="InterPro" id="IPR025996">
    <property type="entry name" value="MT1864/Rv1816-like_C"/>
</dbReference>
<keyword evidence="3" id="KW-0804">Transcription</keyword>
<comment type="caution">
    <text evidence="7">The sequence shown here is derived from an EMBL/GenBank/DDBJ whole genome shotgun (WGS) entry which is preliminary data.</text>
</comment>
<dbReference type="RefSeq" id="WP_306636324.1">
    <property type="nucleotide sequence ID" value="NZ_JAUSXB010000001.1"/>
</dbReference>
<evidence type="ECO:0000313" key="8">
    <source>
        <dbReference type="Proteomes" id="UP001236806"/>
    </source>
</evidence>
<dbReference type="Gene3D" id="1.10.357.10">
    <property type="entry name" value="Tetracycline Repressor, domain 2"/>
    <property type="match status" value="1"/>
</dbReference>
<organism evidence="7 8">
    <name type="scientific">Pseudarthrobacter siccitolerans</name>
    <dbReference type="NCBI Taxonomy" id="861266"/>
    <lineage>
        <taxon>Bacteria</taxon>
        <taxon>Bacillati</taxon>
        <taxon>Actinomycetota</taxon>
        <taxon>Actinomycetes</taxon>
        <taxon>Micrococcales</taxon>
        <taxon>Micrococcaceae</taxon>
        <taxon>Pseudarthrobacter</taxon>
    </lineage>
</organism>
<dbReference type="SUPFAM" id="SSF46689">
    <property type="entry name" value="Homeodomain-like"/>
    <property type="match status" value="1"/>
</dbReference>
<dbReference type="Pfam" id="PF13305">
    <property type="entry name" value="TetR_C_33"/>
    <property type="match status" value="1"/>
</dbReference>
<dbReference type="InterPro" id="IPR050109">
    <property type="entry name" value="HTH-type_TetR-like_transc_reg"/>
</dbReference>
<keyword evidence="8" id="KW-1185">Reference proteome</keyword>
<proteinExistence type="predicted"/>
<evidence type="ECO:0000256" key="2">
    <source>
        <dbReference type="ARBA" id="ARBA00023125"/>
    </source>
</evidence>
<dbReference type="PANTHER" id="PTHR30055">
    <property type="entry name" value="HTH-TYPE TRANSCRIPTIONAL REGULATOR RUTR"/>
    <property type="match status" value="1"/>
</dbReference>
<evidence type="ECO:0000256" key="4">
    <source>
        <dbReference type="PROSITE-ProRule" id="PRU00335"/>
    </source>
</evidence>
<evidence type="ECO:0000313" key="7">
    <source>
        <dbReference type="EMBL" id="MDQ0674609.1"/>
    </source>
</evidence>
<keyword evidence="1" id="KW-0805">Transcription regulation</keyword>
<dbReference type="PROSITE" id="PS50977">
    <property type="entry name" value="HTH_TETR_2"/>
    <property type="match status" value="1"/>
</dbReference>
<gene>
    <name evidence="7" type="ORF">QFZ36_002170</name>
</gene>